<dbReference type="EMBL" id="KZ824270">
    <property type="protein sequence ID" value="RAL15917.1"/>
    <property type="molecule type" value="Genomic_DNA"/>
</dbReference>
<dbReference type="VEuPathDB" id="FungiDB:BO97DRAFT_411203"/>
<dbReference type="AlphaFoldDB" id="A0A395I743"/>
<dbReference type="RefSeq" id="XP_025555071.1">
    <property type="nucleotide sequence ID" value="XM_025696171.1"/>
</dbReference>
<evidence type="ECO:0000313" key="2">
    <source>
        <dbReference type="Proteomes" id="UP000248961"/>
    </source>
</evidence>
<gene>
    <name evidence="1" type="ORF">BO97DRAFT_411203</name>
</gene>
<reference evidence="1 2" key="1">
    <citation type="submission" date="2018-02" db="EMBL/GenBank/DDBJ databases">
        <title>The genomes of Aspergillus section Nigri reveals drivers in fungal speciation.</title>
        <authorList>
            <consortium name="DOE Joint Genome Institute"/>
            <person name="Vesth T.C."/>
            <person name="Nybo J."/>
            <person name="Theobald S."/>
            <person name="Brandl J."/>
            <person name="Frisvad J.C."/>
            <person name="Nielsen K.F."/>
            <person name="Lyhne E.K."/>
            <person name="Kogle M.E."/>
            <person name="Kuo A."/>
            <person name="Riley R."/>
            <person name="Clum A."/>
            <person name="Nolan M."/>
            <person name="Lipzen A."/>
            <person name="Salamov A."/>
            <person name="Henrissat B."/>
            <person name="Wiebenga A."/>
            <person name="De vries R.P."/>
            <person name="Grigoriev I.V."/>
            <person name="Mortensen U.H."/>
            <person name="Andersen M.R."/>
            <person name="Baker S.E."/>
        </authorList>
    </citation>
    <scope>NUCLEOTIDE SEQUENCE [LARGE SCALE GENOMIC DNA]</scope>
    <source>
        <strain evidence="1 2">CBS 101889</strain>
    </source>
</reference>
<organism evidence="1 2">
    <name type="scientific">Aspergillus homomorphus (strain CBS 101889)</name>
    <dbReference type="NCBI Taxonomy" id="1450537"/>
    <lineage>
        <taxon>Eukaryota</taxon>
        <taxon>Fungi</taxon>
        <taxon>Dikarya</taxon>
        <taxon>Ascomycota</taxon>
        <taxon>Pezizomycotina</taxon>
        <taxon>Eurotiomycetes</taxon>
        <taxon>Eurotiomycetidae</taxon>
        <taxon>Eurotiales</taxon>
        <taxon>Aspergillaceae</taxon>
        <taxon>Aspergillus</taxon>
        <taxon>Aspergillus subgen. Circumdati</taxon>
    </lineage>
</organism>
<protein>
    <submittedName>
        <fullName evidence="1">Uncharacterized protein</fullName>
    </submittedName>
</protein>
<evidence type="ECO:0000313" key="1">
    <source>
        <dbReference type="EMBL" id="RAL15917.1"/>
    </source>
</evidence>
<dbReference type="GeneID" id="37200460"/>
<sequence length="159" mass="17478">MSGPPQIVNLLQALFPDDQGYVVHFIEDEYEDGSSEGAATVSYDGECFMIVLVGNSDHPDDVLVSELVKPRFELMRAAARHGWDHVGCVCIDNKVKAWKHARNAGDNDPATRMVVELPVTRMVVENQETFDLGRPIQRTLFAALCALMKSMVTSGANGI</sequence>
<dbReference type="Proteomes" id="UP000248961">
    <property type="component" value="Unassembled WGS sequence"/>
</dbReference>
<proteinExistence type="predicted"/>
<keyword evidence="2" id="KW-1185">Reference proteome</keyword>
<name>A0A395I743_ASPHC</name>
<accession>A0A395I743</accession>